<dbReference type="AlphaFoldDB" id="A0A368Y3J2"/>
<keyword evidence="4 6" id="KW-0807">Transducer</keyword>
<evidence type="ECO:0000259" key="10">
    <source>
        <dbReference type="PROSITE" id="PS50885"/>
    </source>
</evidence>
<evidence type="ECO:0000313" key="12">
    <source>
        <dbReference type="Proteomes" id="UP000252585"/>
    </source>
</evidence>
<evidence type="ECO:0000256" key="7">
    <source>
        <dbReference type="SAM" id="Coils"/>
    </source>
</evidence>
<feature type="domain" description="Methyl-accepting transducer" evidence="9">
    <location>
        <begin position="313"/>
        <end position="549"/>
    </location>
</feature>
<feature type="coiled-coil region" evidence="7">
    <location>
        <begin position="563"/>
        <end position="593"/>
    </location>
</feature>
<dbReference type="Pfam" id="PF00015">
    <property type="entry name" value="MCPsignal"/>
    <property type="match status" value="1"/>
</dbReference>
<keyword evidence="3 8" id="KW-0472">Membrane</keyword>
<evidence type="ECO:0000259" key="9">
    <source>
        <dbReference type="PROSITE" id="PS50111"/>
    </source>
</evidence>
<dbReference type="SMART" id="SM00283">
    <property type="entry name" value="MA"/>
    <property type="match status" value="1"/>
</dbReference>
<gene>
    <name evidence="11" type="ORF">DFR57_103137</name>
</gene>
<evidence type="ECO:0000256" key="6">
    <source>
        <dbReference type="PROSITE-ProRule" id="PRU00284"/>
    </source>
</evidence>
<dbReference type="SUPFAM" id="SSF58104">
    <property type="entry name" value="Methyl-accepting chemotaxis protein (MCP) signaling domain"/>
    <property type="match status" value="1"/>
</dbReference>
<reference evidence="11 12" key="1">
    <citation type="submission" date="2018-07" db="EMBL/GenBank/DDBJ databases">
        <title>Genomic Encyclopedia of Type Strains, Phase IV (KMG-IV): sequencing the most valuable type-strain genomes for metagenomic binning, comparative biology and taxonomic classification.</title>
        <authorList>
            <person name="Goeker M."/>
        </authorList>
    </citation>
    <scope>NUCLEOTIDE SEQUENCE [LARGE SCALE GENOMIC DNA]</scope>
    <source>
        <strain evidence="11 12">DSM 27696</strain>
    </source>
</reference>
<dbReference type="EMBL" id="QPJJ01000003">
    <property type="protein sequence ID" value="RCW74841.1"/>
    <property type="molecule type" value="Genomic_DNA"/>
</dbReference>
<evidence type="ECO:0000313" key="11">
    <source>
        <dbReference type="EMBL" id="RCW74841.1"/>
    </source>
</evidence>
<proteinExistence type="inferred from homology"/>
<evidence type="ECO:0000256" key="4">
    <source>
        <dbReference type="ARBA" id="ARBA00023224"/>
    </source>
</evidence>
<evidence type="ECO:0000256" key="1">
    <source>
        <dbReference type="ARBA" id="ARBA00004236"/>
    </source>
</evidence>
<dbReference type="Pfam" id="PF00672">
    <property type="entry name" value="HAMP"/>
    <property type="match status" value="1"/>
</dbReference>
<dbReference type="CDD" id="cd06225">
    <property type="entry name" value="HAMP"/>
    <property type="match status" value="1"/>
</dbReference>
<keyword evidence="7" id="KW-0175">Coiled coil</keyword>
<dbReference type="InterPro" id="IPR004089">
    <property type="entry name" value="MCPsignal_dom"/>
</dbReference>
<name>A0A368Y3J2_9BACI</name>
<dbReference type="PROSITE" id="PS50111">
    <property type="entry name" value="CHEMOTAXIS_TRANSDUC_2"/>
    <property type="match status" value="1"/>
</dbReference>
<comment type="similarity">
    <text evidence="5">Belongs to the methyl-accepting chemotaxis (MCP) protein family.</text>
</comment>
<organism evidence="11 12">
    <name type="scientific">Saliterribacillus persicus</name>
    <dbReference type="NCBI Taxonomy" id="930114"/>
    <lineage>
        <taxon>Bacteria</taxon>
        <taxon>Bacillati</taxon>
        <taxon>Bacillota</taxon>
        <taxon>Bacilli</taxon>
        <taxon>Bacillales</taxon>
        <taxon>Bacillaceae</taxon>
        <taxon>Saliterribacillus</taxon>
    </lineage>
</organism>
<dbReference type="CDD" id="cd11386">
    <property type="entry name" value="MCP_signal"/>
    <property type="match status" value="1"/>
</dbReference>
<dbReference type="Gene3D" id="6.10.340.10">
    <property type="match status" value="1"/>
</dbReference>
<keyword evidence="12" id="KW-1185">Reference proteome</keyword>
<sequence>MKKIYKGFSLPKLKNVNWKPNDKRKRNILNNRTIGQKYGLLFVSVLFLFVLSSAITIFSMNSVLSESKIVERKSDASIEINEMASIFKQKYIIIADILTEQHPTTTEADYTAEDEKFRASVERVEKEIETEEDQKMYDNIMDYNQQMDILFFEDIIPTTAVYRENNERVDIFVQTDLHNKTTTLRNYTIDSLMLLKDSMVEKRNALQADMEEKSMITMIVVVLIVLVVTIGSIIILVIVNRRMSKRFKRLESFSIRLAEGDLTTERAFENGNDEIAVIQNAMNDMANRLQDSITRLLDTTVTVSKMADMLKGNAQETTDVNNQITTSMMEVANGSEEQVKTVKASTEIIDEMQHSWEGVTATIDNAITLSKTTTEQVENGTVHVSGAISQMDVVHKQVDRIAKIIRDLSTHSNQISGIVDMIHSISSQTNLLALNATIEAARAGEHGKGFAVVADEVRKLAEQTADATDKIQTLITSSIKDTEKAVQVMSESTKSVQEGSSRVEQVGTVFENMLASIRSLNKNHETVSRTVKETNNQMASVQDSTKEIQRISEISSESIEQVAAGTEEQNAAMEELLASSEELSAMADKLEVTFATFKVKQ</sequence>
<dbReference type="Gene3D" id="1.10.287.950">
    <property type="entry name" value="Methyl-accepting chemotaxis protein"/>
    <property type="match status" value="1"/>
</dbReference>
<dbReference type="RefSeq" id="WP_170132905.1">
    <property type="nucleotide sequence ID" value="NZ_QPJJ01000003.1"/>
</dbReference>
<protein>
    <submittedName>
        <fullName evidence="11">Methyl-accepting chemotaxis protein</fullName>
    </submittedName>
</protein>
<dbReference type="GO" id="GO:0007165">
    <property type="term" value="P:signal transduction"/>
    <property type="evidence" value="ECO:0007669"/>
    <property type="project" value="UniProtKB-KW"/>
</dbReference>
<feature type="transmembrane region" description="Helical" evidence="8">
    <location>
        <begin position="215"/>
        <end position="239"/>
    </location>
</feature>
<comment type="caution">
    <text evidence="11">The sequence shown here is derived from an EMBL/GenBank/DDBJ whole genome shotgun (WGS) entry which is preliminary data.</text>
</comment>
<keyword evidence="8" id="KW-1133">Transmembrane helix</keyword>
<evidence type="ECO:0000256" key="2">
    <source>
        <dbReference type="ARBA" id="ARBA00022475"/>
    </source>
</evidence>
<evidence type="ECO:0000256" key="3">
    <source>
        <dbReference type="ARBA" id="ARBA00023136"/>
    </source>
</evidence>
<evidence type="ECO:0000256" key="8">
    <source>
        <dbReference type="SAM" id="Phobius"/>
    </source>
</evidence>
<dbReference type="Proteomes" id="UP000252585">
    <property type="component" value="Unassembled WGS sequence"/>
</dbReference>
<dbReference type="GO" id="GO:0005886">
    <property type="term" value="C:plasma membrane"/>
    <property type="evidence" value="ECO:0007669"/>
    <property type="project" value="UniProtKB-SubCell"/>
</dbReference>
<accession>A0A368Y3J2</accession>
<dbReference type="PROSITE" id="PS50885">
    <property type="entry name" value="HAMP"/>
    <property type="match status" value="1"/>
</dbReference>
<evidence type="ECO:0000256" key="5">
    <source>
        <dbReference type="ARBA" id="ARBA00029447"/>
    </source>
</evidence>
<dbReference type="InterPro" id="IPR003660">
    <property type="entry name" value="HAMP_dom"/>
</dbReference>
<feature type="domain" description="HAMP" evidence="10">
    <location>
        <begin position="241"/>
        <end position="294"/>
    </location>
</feature>
<comment type="subcellular location">
    <subcellularLocation>
        <location evidence="1">Cell membrane</location>
    </subcellularLocation>
</comment>
<dbReference type="SMART" id="SM00304">
    <property type="entry name" value="HAMP"/>
    <property type="match status" value="1"/>
</dbReference>
<dbReference type="PANTHER" id="PTHR32089">
    <property type="entry name" value="METHYL-ACCEPTING CHEMOTAXIS PROTEIN MCPB"/>
    <property type="match status" value="1"/>
</dbReference>
<keyword evidence="8" id="KW-0812">Transmembrane</keyword>
<keyword evidence="2" id="KW-1003">Cell membrane</keyword>
<dbReference type="PANTHER" id="PTHR32089:SF112">
    <property type="entry name" value="LYSOZYME-LIKE PROTEIN-RELATED"/>
    <property type="match status" value="1"/>
</dbReference>